<name>A0A0G9MP15_9SPHN</name>
<proteinExistence type="predicted"/>
<keyword evidence="2" id="KW-1185">Reference proteome</keyword>
<gene>
    <name evidence="1" type="ORF">AAW00_12790</name>
</gene>
<dbReference type="AlphaFoldDB" id="A0A0G9MP15"/>
<dbReference type="PATRIC" id="fig|1581420.6.peg.2613"/>
<sequence>MVWSYQGTATVRAQDTDWWVLVSEQRLIVPASIDYRLNLTLADVAYNEAAKLVTITLPRLRLSDMAFHPEQATTINGGELTFSDNKVQAFNRRAYRTARRAITAQTQQRLMVDQAKASARDRVQSLFEIPLRIAGHPDVRVVATFD</sequence>
<evidence type="ECO:0008006" key="3">
    <source>
        <dbReference type="Google" id="ProtNLM"/>
    </source>
</evidence>
<evidence type="ECO:0000313" key="2">
    <source>
        <dbReference type="Proteomes" id="UP000053464"/>
    </source>
</evidence>
<protein>
    <recommendedName>
        <fullName evidence="3">DUF4230 domain-containing protein</fullName>
    </recommendedName>
</protein>
<dbReference type="EMBL" id="LBHB01000004">
    <property type="protein sequence ID" value="KLE32334.1"/>
    <property type="molecule type" value="Genomic_DNA"/>
</dbReference>
<organism evidence="1 2">
    <name type="scientific">Aurantiacibacter luteus</name>
    <dbReference type="NCBI Taxonomy" id="1581420"/>
    <lineage>
        <taxon>Bacteria</taxon>
        <taxon>Pseudomonadati</taxon>
        <taxon>Pseudomonadota</taxon>
        <taxon>Alphaproteobacteria</taxon>
        <taxon>Sphingomonadales</taxon>
        <taxon>Erythrobacteraceae</taxon>
        <taxon>Aurantiacibacter</taxon>
    </lineage>
</organism>
<accession>A0A0G9MP15</accession>
<comment type="caution">
    <text evidence="1">The sequence shown here is derived from an EMBL/GenBank/DDBJ whole genome shotgun (WGS) entry which is preliminary data.</text>
</comment>
<evidence type="ECO:0000313" key="1">
    <source>
        <dbReference type="EMBL" id="KLE32334.1"/>
    </source>
</evidence>
<dbReference type="Pfam" id="PF14014">
    <property type="entry name" value="DUF4230"/>
    <property type="match status" value="1"/>
</dbReference>
<dbReference type="InterPro" id="IPR025324">
    <property type="entry name" value="DUF4230"/>
</dbReference>
<dbReference type="Proteomes" id="UP000053464">
    <property type="component" value="Unassembled WGS sequence"/>
</dbReference>
<reference evidence="1 2" key="1">
    <citation type="submission" date="2015-04" db="EMBL/GenBank/DDBJ databases">
        <title>The draft genome sequence of Erythrobacter luteus KA37.</title>
        <authorList>
            <person name="Zhuang L."/>
            <person name="Liu Y."/>
            <person name="Shao Z."/>
        </authorList>
    </citation>
    <scope>NUCLEOTIDE SEQUENCE [LARGE SCALE GENOMIC DNA]</scope>
    <source>
        <strain evidence="1 2">KA37</strain>
    </source>
</reference>